<organism evidence="4 5">
    <name type="scientific">Gaopeijia maritima</name>
    <dbReference type="NCBI Taxonomy" id="3119007"/>
    <lineage>
        <taxon>Bacteria</taxon>
        <taxon>Pseudomonadati</taxon>
        <taxon>Gemmatimonadota</taxon>
        <taxon>Longimicrobiia</taxon>
        <taxon>Gaopeijiales</taxon>
        <taxon>Gaopeijiaceae</taxon>
        <taxon>Gaopeijia</taxon>
    </lineage>
</organism>
<dbReference type="PRINTS" id="PR00081">
    <property type="entry name" value="GDHRDH"/>
</dbReference>
<dbReference type="InterPro" id="IPR051122">
    <property type="entry name" value="SDR_DHRS6-like"/>
</dbReference>
<keyword evidence="2" id="KW-0560">Oxidoreductase</keyword>
<accession>A0ABU9E8S4</accession>
<dbReference type="RefSeq" id="WP_405277087.1">
    <property type="nucleotide sequence ID" value="NZ_CP144380.1"/>
</dbReference>
<reference evidence="4 5" key="1">
    <citation type="submission" date="2024-02" db="EMBL/GenBank/DDBJ databases">
        <title>A novel Gemmatimonadota bacterium.</title>
        <authorList>
            <person name="Du Z.-J."/>
            <person name="Ye Y.-Q."/>
        </authorList>
    </citation>
    <scope>NUCLEOTIDE SEQUENCE [LARGE SCALE GENOMIC DNA]</scope>
    <source>
        <strain evidence="4 5">DH-20</strain>
    </source>
</reference>
<dbReference type="InterPro" id="IPR002347">
    <property type="entry name" value="SDR_fam"/>
</dbReference>
<dbReference type="PROSITE" id="PS00061">
    <property type="entry name" value="ADH_SHORT"/>
    <property type="match status" value="1"/>
</dbReference>
<dbReference type="InterPro" id="IPR036291">
    <property type="entry name" value="NAD(P)-bd_dom_sf"/>
</dbReference>
<dbReference type="PANTHER" id="PTHR43477">
    <property type="entry name" value="DIHYDROANTICAPSIN 7-DEHYDROGENASE"/>
    <property type="match status" value="1"/>
</dbReference>
<evidence type="ECO:0000313" key="5">
    <source>
        <dbReference type="Proteomes" id="UP001484239"/>
    </source>
</evidence>
<proteinExistence type="inferred from homology"/>
<dbReference type="SUPFAM" id="SSF51735">
    <property type="entry name" value="NAD(P)-binding Rossmann-fold domains"/>
    <property type="match status" value="1"/>
</dbReference>
<dbReference type="Pfam" id="PF00106">
    <property type="entry name" value="adh_short"/>
    <property type="match status" value="1"/>
</dbReference>
<comment type="caution">
    <text evidence="4">The sequence shown here is derived from an EMBL/GenBank/DDBJ whole genome shotgun (WGS) entry which is preliminary data.</text>
</comment>
<dbReference type="InterPro" id="IPR020904">
    <property type="entry name" value="Sc_DH/Rdtase_CS"/>
</dbReference>
<dbReference type="Proteomes" id="UP001484239">
    <property type="component" value="Unassembled WGS sequence"/>
</dbReference>
<dbReference type="CDD" id="cd05233">
    <property type="entry name" value="SDR_c"/>
    <property type="match status" value="1"/>
</dbReference>
<dbReference type="Gene3D" id="3.40.50.720">
    <property type="entry name" value="NAD(P)-binding Rossmann-like Domain"/>
    <property type="match status" value="1"/>
</dbReference>
<evidence type="ECO:0000256" key="2">
    <source>
        <dbReference type="ARBA" id="ARBA00023002"/>
    </source>
</evidence>
<comment type="similarity">
    <text evidence="1 3">Belongs to the short-chain dehydrogenases/reductases (SDR) family.</text>
</comment>
<keyword evidence="5" id="KW-1185">Reference proteome</keyword>
<sequence>MTLVTGGAGGLGLSVVQAMLDRGDRVWVPWVRSEEAERLRDALPPDAPITLLEADVTDTDRMGEVADRIRTAAGRLDALCNLVGGFTMAPVHETSDADFDRMMALNVRSTFTVTRATIPLLTRSAGGRVVNVAAAPAVRHGGGGMVAYTASKGAVVAMTHALAAELGPKGISVNAIAPTTIDTPANRAAMPAADRTRWVQPAEIASLASWLTSDGARVVTGNVVLAGR</sequence>
<protein>
    <submittedName>
        <fullName evidence="4">SDR family NAD(P)-dependent oxidoreductase</fullName>
    </submittedName>
</protein>
<dbReference type="EMBL" id="JBBHLI010000004">
    <property type="protein sequence ID" value="MEK9501069.1"/>
    <property type="molecule type" value="Genomic_DNA"/>
</dbReference>
<dbReference type="PANTHER" id="PTHR43477:SF1">
    <property type="entry name" value="DIHYDROANTICAPSIN 7-DEHYDROGENASE"/>
    <property type="match status" value="1"/>
</dbReference>
<name>A0ABU9E8S4_9BACT</name>
<evidence type="ECO:0000256" key="1">
    <source>
        <dbReference type="ARBA" id="ARBA00006484"/>
    </source>
</evidence>
<evidence type="ECO:0000313" key="4">
    <source>
        <dbReference type="EMBL" id="MEK9501069.1"/>
    </source>
</evidence>
<gene>
    <name evidence="4" type="ORF">WI372_08780</name>
</gene>
<evidence type="ECO:0000256" key="3">
    <source>
        <dbReference type="RuleBase" id="RU000363"/>
    </source>
</evidence>
<dbReference type="PRINTS" id="PR00080">
    <property type="entry name" value="SDRFAMILY"/>
</dbReference>